<feature type="region of interest" description="Disordered" evidence="1">
    <location>
        <begin position="38"/>
        <end position="60"/>
    </location>
</feature>
<feature type="compositionally biased region" description="Basic and acidic residues" evidence="1">
    <location>
        <begin position="38"/>
        <end position="49"/>
    </location>
</feature>
<dbReference type="AlphaFoldDB" id="A0A3N4JKA1"/>
<dbReference type="Proteomes" id="UP000276215">
    <property type="component" value="Unassembled WGS sequence"/>
</dbReference>
<keyword evidence="3" id="KW-1185">Reference proteome</keyword>
<evidence type="ECO:0000313" key="3">
    <source>
        <dbReference type="Proteomes" id="UP000276215"/>
    </source>
</evidence>
<name>A0A3N4JKA1_9PEZI</name>
<protein>
    <submittedName>
        <fullName evidence="2">Uncharacterized protein</fullName>
    </submittedName>
</protein>
<reference evidence="2 3" key="1">
    <citation type="journal article" date="2018" name="Nat. Ecol. Evol.">
        <title>Pezizomycetes genomes reveal the molecular basis of ectomycorrhizal truffle lifestyle.</title>
        <authorList>
            <person name="Murat C."/>
            <person name="Payen T."/>
            <person name="Noel B."/>
            <person name="Kuo A."/>
            <person name="Morin E."/>
            <person name="Chen J."/>
            <person name="Kohler A."/>
            <person name="Krizsan K."/>
            <person name="Balestrini R."/>
            <person name="Da Silva C."/>
            <person name="Montanini B."/>
            <person name="Hainaut M."/>
            <person name="Levati E."/>
            <person name="Barry K.W."/>
            <person name="Belfiori B."/>
            <person name="Cichocki N."/>
            <person name="Clum A."/>
            <person name="Dockter R.B."/>
            <person name="Fauchery L."/>
            <person name="Guy J."/>
            <person name="Iotti M."/>
            <person name="Le Tacon F."/>
            <person name="Lindquist E.A."/>
            <person name="Lipzen A."/>
            <person name="Malagnac F."/>
            <person name="Mello A."/>
            <person name="Molinier V."/>
            <person name="Miyauchi S."/>
            <person name="Poulain J."/>
            <person name="Riccioni C."/>
            <person name="Rubini A."/>
            <person name="Sitrit Y."/>
            <person name="Splivallo R."/>
            <person name="Traeger S."/>
            <person name="Wang M."/>
            <person name="Zifcakova L."/>
            <person name="Wipf D."/>
            <person name="Zambonelli A."/>
            <person name="Paolocci F."/>
            <person name="Nowrousian M."/>
            <person name="Ottonello S."/>
            <person name="Baldrian P."/>
            <person name="Spatafora J.W."/>
            <person name="Henrissat B."/>
            <person name="Nagy L.G."/>
            <person name="Aury J.M."/>
            <person name="Wincker P."/>
            <person name="Grigoriev I.V."/>
            <person name="Bonfante P."/>
            <person name="Martin F.M."/>
        </authorList>
    </citation>
    <scope>NUCLEOTIDE SEQUENCE [LARGE SCALE GENOMIC DNA]</scope>
    <source>
        <strain evidence="2 3">120613-1</strain>
    </source>
</reference>
<evidence type="ECO:0000313" key="2">
    <source>
        <dbReference type="EMBL" id="RPA96840.1"/>
    </source>
</evidence>
<evidence type="ECO:0000256" key="1">
    <source>
        <dbReference type="SAM" id="MobiDB-lite"/>
    </source>
</evidence>
<dbReference type="EMBL" id="ML120411">
    <property type="protein sequence ID" value="RPA96840.1"/>
    <property type="molecule type" value="Genomic_DNA"/>
</dbReference>
<proteinExistence type="predicted"/>
<sequence length="481" mass="53589">MEFSRATAIRRDSGRNYISSECKSKLDSFRFRGPCVHTAEEPQRQDNYKSKPFVQSPEGMDNRTMSGYGGNDMTCPDGNELLEGGDGGKELCGNESAQTDYGSSTMFDDEDEAWFQDQTEQNYNMMDMSPDGDFPPVTGVPVLSDQGATPGPKPGSYPWNLKKKLTLPLNVEGVLSESSKYALEYHDNDEPHEYNEDTLGIFGKASSPLGRNIGAFSSNPNPTLPEHPCSSYYPTTGQLSPPFTEERFFSDNKIPSTAEDSPNSSKYWQSEPAKIKNDGVIVVRCRATDIVRNGKLRWVDVTESVRRAKKITPAWPLYPDRTGIMEPIERPPFPVVVKERSPIYGLSATTTVKTCFHIKDAMEVATLVAGGKFKGDVLVELFAKVLQNRTIEDGTRQKFQFCDIFLIGPPFLPGEYTVPKACGPWDTDSKVFTGTAMVRVVGRMNKRNSTREWILKIENIREVGWDDVGWVKGIICGNGKN</sequence>
<organism evidence="2 3">
    <name type="scientific">Choiromyces venosus 120613-1</name>
    <dbReference type="NCBI Taxonomy" id="1336337"/>
    <lineage>
        <taxon>Eukaryota</taxon>
        <taxon>Fungi</taxon>
        <taxon>Dikarya</taxon>
        <taxon>Ascomycota</taxon>
        <taxon>Pezizomycotina</taxon>
        <taxon>Pezizomycetes</taxon>
        <taxon>Pezizales</taxon>
        <taxon>Tuberaceae</taxon>
        <taxon>Choiromyces</taxon>
    </lineage>
</organism>
<accession>A0A3N4JKA1</accession>
<dbReference type="OrthoDB" id="5397183at2759"/>
<gene>
    <name evidence="2" type="ORF">L873DRAFT_1201403</name>
</gene>